<dbReference type="SUPFAM" id="SSF51430">
    <property type="entry name" value="NAD(P)-linked oxidoreductase"/>
    <property type="match status" value="1"/>
</dbReference>
<dbReference type="PANTHER" id="PTHR43312:SF2">
    <property type="entry name" value="OXIDOREDUCTASE"/>
    <property type="match status" value="1"/>
</dbReference>
<dbReference type="GO" id="GO:0051536">
    <property type="term" value="F:iron-sulfur cluster binding"/>
    <property type="evidence" value="ECO:0007669"/>
    <property type="project" value="UniProtKB-KW"/>
</dbReference>
<dbReference type="CDD" id="cd19096">
    <property type="entry name" value="AKR_Fe-S_oxidoreductase"/>
    <property type="match status" value="1"/>
</dbReference>
<dbReference type="Proteomes" id="UP000671995">
    <property type="component" value="Chromosome"/>
</dbReference>
<evidence type="ECO:0000256" key="2">
    <source>
        <dbReference type="ARBA" id="ARBA00023004"/>
    </source>
</evidence>
<dbReference type="EMBL" id="CP054257">
    <property type="protein sequence ID" value="QTQ12175.1"/>
    <property type="molecule type" value="Genomic_DNA"/>
</dbReference>
<dbReference type="RefSeq" id="WP_210116889.1">
    <property type="nucleotide sequence ID" value="NZ_CP054257.1"/>
</dbReference>
<proteinExistence type="predicted"/>
<sequence>METKKLGFGFMRLPLKNPDDPTSVDREQVKIMVDRFLENGFTYFDTAWMYHSFKSEEVLREALVKRHSRNSFTVATKMPVMMIGSKEEQKQVFEKQTEKTGADYFDYYLLHCLNEANYERAVKYETFEFLSELKKEGRIRRLGFSYHDKPELLDRILSEHPETEFVQLQINYLDWESESVCSRKNYEVCIKHSKPVIVMEPVKGGTLVNLSDDVAGIFKKAAPDMSLASWAIRFAASLPNVVTVLSGMSDASQVEDNVSYMKNFQPLSDAEKALIDLAVQKIKKEISIPCTACRYCVDGCPKHIPIPDFFMLYNKDRQINRKKYARQQIYYTNLASGTAKASQCIVCKRCEKICPQKLPISDLLKDVAQVFEHIDRKDKAAK</sequence>
<name>A0A975F0S3_9SPIR</name>
<evidence type="ECO:0000256" key="3">
    <source>
        <dbReference type="ARBA" id="ARBA00023014"/>
    </source>
</evidence>
<dbReference type="InterPro" id="IPR053135">
    <property type="entry name" value="AKR2_Oxidoreductase"/>
</dbReference>
<dbReference type="InterPro" id="IPR009051">
    <property type="entry name" value="Helical_ferredxn"/>
</dbReference>
<protein>
    <submittedName>
        <fullName evidence="5">Aldo/keto reductase</fullName>
    </submittedName>
</protein>
<keyword evidence="3" id="KW-0411">Iron-sulfur</keyword>
<gene>
    <name evidence="5" type="ORF">HRI96_08190</name>
</gene>
<feature type="domain" description="4Fe-4S ferredoxin-type" evidence="4">
    <location>
        <begin position="335"/>
        <end position="363"/>
    </location>
</feature>
<dbReference type="PROSITE" id="PS51379">
    <property type="entry name" value="4FE4S_FER_2"/>
    <property type="match status" value="1"/>
</dbReference>
<evidence type="ECO:0000259" key="4">
    <source>
        <dbReference type="PROSITE" id="PS51379"/>
    </source>
</evidence>
<dbReference type="Pfam" id="PF00248">
    <property type="entry name" value="Aldo_ket_red"/>
    <property type="match status" value="1"/>
</dbReference>
<accession>A0A975F0S3</accession>
<dbReference type="PROSITE" id="PS00198">
    <property type="entry name" value="4FE4S_FER_1"/>
    <property type="match status" value="2"/>
</dbReference>
<reference evidence="5" key="2">
    <citation type="journal article" date="2021" name="Microbiol. Resour. Announc.">
        <title>Complete Genome Sequences of Three Human Oral Treponema parvum Isolates.</title>
        <authorList>
            <person name="Zeng H."/>
            <person name="Watt R.M."/>
        </authorList>
    </citation>
    <scope>NUCLEOTIDE SEQUENCE</scope>
    <source>
        <strain evidence="5">ATCC 700773</strain>
    </source>
</reference>
<dbReference type="AlphaFoldDB" id="A0A975F0S3"/>
<dbReference type="SUPFAM" id="SSF46548">
    <property type="entry name" value="alpha-helical ferredoxin"/>
    <property type="match status" value="1"/>
</dbReference>
<evidence type="ECO:0000313" key="6">
    <source>
        <dbReference type="Proteomes" id="UP000671995"/>
    </source>
</evidence>
<dbReference type="InterPro" id="IPR017896">
    <property type="entry name" value="4Fe4S_Fe-S-bd"/>
</dbReference>
<reference evidence="5" key="1">
    <citation type="submission" date="2020-05" db="EMBL/GenBank/DDBJ databases">
        <authorList>
            <person name="Zeng H."/>
            <person name="Chan Y.K."/>
            <person name="Watt R.M."/>
        </authorList>
    </citation>
    <scope>NUCLEOTIDE SEQUENCE</scope>
    <source>
        <strain evidence="5">ATCC 700773</strain>
    </source>
</reference>
<dbReference type="InterPro" id="IPR017900">
    <property type="entry name" value="4Fe4S_Fe_S_CS"/>
</dbReference>
<dbReference type="Gene3D" id="3.20.20.100">
    <property type="entry name" value="NADP-dependent oxidoreductase domain"/>
    <property type="match status" value="1"/>
</dbReference>
<keyword evidence="2" id="KW-0408">Iron</keyword>
<dbReference type="Gene3D" id="1.10.1060.10">
    <property type="entry name" value="Alpha-helical ferredoxin"/>
    <property type="match status" value="1"/>
</dbReference>
<dbReference type="InterPro" id="IPR023210">
    <property type="entry name" value="NADP_OxRdtase_dom"/>
</dbReference>
<dbReference type="InterPro" id="IPR036812">
    <property type="entry name" value="NAD(P)_OxRdtase_dom_sf"/>
</dbReference>
<dbReference type="GO" id="GO:0046872">
    <property type="term" value="F:metal ion binding"/>
    <property type="evidence" value="ECO:0007669"/>
    <property type="project" value="UniProtKB-KW"/>
</dbReference>
<evidence type="ECO:0000256" key="1">
    <source>
        <dbReference type="ARBA" id="ARBA00022723"/>
    </source>
</evidence>
<organism evidence="5 6">
    <name type="scientific">Treponema parvum</name>
    <dbReference type="NCBI Taxonomy" id="138851"/>
    <lineage>
        <taxon>Bacteria</taxon>
        <taxon>Pseudomonadati</taxon>
        <taxon>Spirochaetota</taxon>
        <taxon>Spirochaetia</taxon>
        <taxon>Spirochaetales</taxon>
        <taxon>Treponemataceae</taxon>
        <taxon>Treponema</taxon>
    </lineage>
</organism>
<evidence type="ECO:0000313" key="5">
    <source>
        <dbReference type="EMBL" id="QTQ12175.1"/>
    </source>
</evidence>
<keyword evidence="1" id="KW-0479">Metal-binding</keyword>
<dbReference type="Pfam" id="PF13534">
    <property type="entry name" value="Fer4_17"/>
    <property type="match status" value="1"/>
</dbReference>
<dbReference type="PANTHER" id="PTHR43312">
    <property type="entry name" value="D-THREO-ALDOSE 1-DEHYDROGENASE"/>
    <property type="match status" value="1"/>
</dbReference>